<comment type="caution">
    <text evidence="1">The sequence shown here is derived from an EMBL/GenBank/DDBJ whole genome shotgun (WGS) entry which is preliminary data.</text>
</comment>
<dbReference type="VEuPathDB" id="TriTrypDB:TM35_000033530"/>
<dbReference type="InterPro" id="IPR013954">
    <property type="entry name" value="PNK3P"/>
</dbReference>
<dbReference type="AlphaFoldDB" id="A0A1X0P854"/>
<reference evidence="1 2" key="1">
    <citation type="submission" date="2017-03" db="EMBL/GenBank/DDBJ databases">
        <title>An alternative strategy for trypanosome survival in the mammalian bloodstream revealed through genome and transcriptome analysis of the ubiquitous bovine parasite Trypanosoma (Megatrypanum) theileri.</title>
        <authorList>
            <person name="Kelly S."/>
            <person name="Ivens A."/>
            <person name="Mott A."/>
            <person name="O'Neill E."/>
            <person name="Emms D."/>
            <person name="Macleod O."/>
            <person name="Voorheis P."/>
            <person name="Matthews J."/>
            <person name="Matthews K."/>
            <person name="Carrington M."/>
        </authorList>
    </citation>
    <scope>NUCLEOTIDE SEQUENCE [LARGE SCALE GENOMIC DNA]</scope>
    <source>
        <strain evidence="1">Edinburgh</strain>
    </source>
</reference>
<dbReference type="EMBL" id="NBCO01000003">
    <property type="protein sequence ID" value="ORC92600.1"/>
    <property type="molecule type" value="Genomic_DNA"/>
</dbReference>
<accession>A0A1X0P854</accession>
<dbReference type="Proteomes" id="UP000192257">
    <property type="component" value="Unassembled WGS sequence"/>
</dbReference>
<dbReference type="InterPro" id="IPR036412">
    <property type="entry name" value="HAD-like_sf"/>
</dbReference>
<dbReference type="GeneID" id="39981900"/>
<organism evidence="1 2">
    <name type="scientific">Trypanosoma theileri</name>
    <dbReference type="NCBI Taxonomy" id="67003"/>
    <lineage>
        <taxon>Eukaryota</taxon>
        <taxon>Discoba</taxon>
        <taxon>Euglenozoa</taxon>
        <taxon>Kinetoplastea</taxon>
        <taxon>Metakinetoplastina</taxon>
        <taxon>Trypanosomatida</taxon>
        <taxon>Trypanosomatidae</taxon>
        <taxon>Trypanosoma</taxon>
    </lineage>
</organism>
<sequence>MLNAHRLLRSERDDTLGRLCGEHRVNTADVWLPLALLRPARGKENTPVPLTASTPFLLLEESTGTLITHRKDILTKLPLLFADERNLAIPTSAVPAGFTLFVHVSKNMSKKRIAKGMTVLYRPITSAQAVAEGSALVEQDLKEMRKHTRTSIQSGLDSSTVAGDVDVTLEKKRKKREKSDALFEEYLQQSMESSSNDHIRQGNAILKGTLTNLIRVRDAVPLHFITHGKPQTSMSVKGLTWNIPDNRVMYRIFRREGSSGNSGKSIYTDVARLIAVFIIDGVLLKREPLQNYLQDKQHKWSLLDTELPSLAHKLAEKGYRIVLMDHYPSLHHGNTLALESKLQPIAELCQKHFSCDVTVLLSTMSYVSASYRRDGMPFVLPYSGVWQFFITQLNSGLRADADSLLVGASSDVREDAVDLFSQAQRDAKFAMNCGLRCMDAKTLKEEILQS</sequence>
<protein>
    <submittedName>
        <fullName evidence="1">Uncharacterized protein</fullName>
    </submittedName>
</protein>
<keyword evidence="2" id="KW-1185">Reference proteome</keyword>
<gene>
    <name evidence="1" type="ORF">TM35_000033530</name>
</gene>
<dbReference type="SUPFAM" id="SSF56784">
    <property type="entry name" value="HAD-like"/>
    <property type="match status" value="1"/>
</dbReference>
<dbReference type="OrthoDB" id="277568at2759"/>
<dbReference type="InterPro" id="IPR023214">
    <property type="entry name" value="HAD_sf"/>
</dbReference>
<proteinExistence type="predicted"/>
<dbReference type="RefSeq" id="XP_028886666.1">
    <property type="nucleotide sequence ID" value="XM_029022120.1"/>
</dbReference>
<evidence type="ECO:0000313" key="2">
    <source>
        <dbReference type="Proteomes" id="UP000192257"/>
    </source>
</evidence>
<dbReference type="Pfam" id="PF08645">
    <property type="entry name" value="PNK3P"/>
    <property type="match status" value="1"/>
</dbReference>
<evidence type="ECO:0000313" key="1">
    <source>
        <dbReference type="EMBL" id="ORC92600.1"/>
    </source>
</evidence>
<name>A0A1X0P854_9TRYP</name>
<dbReference type="Gene3D" id="3.40.50.1000">
    <property type="entry name" value="HAD superfamily/HAD-like"/>
    <property type="match status" value="1"/>
</dbReference>